<reference evidence="10 11" key="1">
    <citation type="submission" date="2019-02" db="EMBL/GenBank/DDBJ databases">
        <authorList>
            <person name="Li Y."/>
        </authorList>
    </citation>
    <scope>NUCLEOTIDE SEQUENCE [LARGE SCALE GENOMIC DNA]</scope>
    <source>
        <strain evidence="10 11">3-7</strain>
    </source>
</reference>
<dbReference type="PANTHER" id="PTHR43528:SF5">
    <property type="entry name" value="PROLINE_BETAINE TRANSPORTER"/>
    <property type="match status" value="1"/>
</dbReference>
<dbReference type="Proteomes" id="UP000292085">
    <property type="component" value="Unassembled WGS sequence"/>
</dbReference>
<keyword evidence="4 8" id="KW-0812">Transmembrane</keyword>
<dbReference type="SUPFAM" id="SSF103473">
    <property type="entry name" value="MFS general substrate transporter"/>
    <property type="match status" value="1"/>
</dbReference>
<evidence type="ECO:0000256" key="6">
    <source>
        <dbReference type="ARBA" id="ARBA00022989"/>
    </source>
</evidence>
<dbReference type="InterPro" id="IPR036259">
    <property type="entry name" value="MFS_trans_sf"/>
</dbReference>
<gene>
    <name evidence="10" type="ORF">EWE75_21740</name>
</gene>
<dbReference type="FunFam" id="1.20.1250.20:FF:000300">
    <property type="entry name" value="Dicarboxylate MFS transporter"/>
    <property type="match status" value="1"/>
</dbReference>
<feature type="domain" description="Major facilitator superfamily (MFS) profile" evidence="9">
    <location>
        <begin position="22"/>
        <end position="431"/>
    </location>
</feature>
<feature type="transmembrane region" description="Helical" evidence="8">
    <location>
        <begin position="61"/>
        <end position="86"/>
    </location>
</feature>
<keyword evidence="2" id="KW-0813">Transport</keyword>
<dbReference type="GO" id="GO:0005886">
    <property type="term" value="C:plasma membrane"/>
    <property type="evidence" value="ECO:0007669"/>
    <property type="project" value="UniProtKB-SubCell"/>
</dbReference>
<dbReference type="FunFam" id="1.20.1250.20:FF:000001">
    <property type="entry name" value="Dicarboxylate MFS transporter"/>
    <property type="match status" value="1"/>
</dbReference>
<feature type="transmembrane region" description="Helical" evidence="8">
    <location>
        <begin position="408"/>
        <end position="426"/>
    </location>
</feature>
<feature type="transmembrane region" description="Helical" evidence="8">
    <location>
        <begin position="106"/>
        <end position="128"/>
    </location>
</feature>
<keyword evidence="6 8" id="KW-1133">Transmembrane helix</keyword>
<evidence type="ECO:0000256" key="7">
    <source>
        <dbReference type="ARBA" id="ARBA00023136"/>
    </source>
</evidence>
<feature type="transmembrane region" description="Helical" evidence="8">
    <location>
        <begin position="163"/>
        <end position="182"/>
    </location>
</feature>
<feature type="transmembrane region" description="Helical" evidence="8">
    <location>
        <begin position="343"/>
        <end position="363"/>
    </location>
</feature>
<feature type="transmembrane region" description="Helical" evidence="8">
    <location>
        <begin position="194"/>
        <end position="213"/>
    </location>
</feature>
<organism evidence="10 11">
    <name type="scientific">Sphingomonas populi</name>
    <dbReference type="NCBI Taxonomy" id="2484750"/>
    <lineage>
        <taxon>Bacteria</taxon>
        <taxon>Pseudomonadati</taxon>
        <taxon>Pseudomonadota</taxon>
        <taxon>Alphaproteobacteria</taxon>
        <taxon>Sphingomonadales</taxon>
        <taxon>Sphingomonadaceae</taxon>
        <taxon>Sphingomonas</taxon>
    </lineage>
</organism>
<dbReference type="PROSITE" id="PS00217">
    <property type="entry name" value="SUGAR_TRANSPORT_2"/>
    <property type="match status" value="1"/>
</dbReference>
<dbReference type="Gene3D" id="1.20.1250.20">
    <property type="entry name" value="MFS general substrate transporter like domains"/>
    <property type="match status" value="1"/>
</dbReference>
<evidence type="ECO:0000256" key="1">
    <source>
        <dbReference type="ARBA" id="ARBA00004651"/>
    </source>
</evidence>
<evidence type="ECO:0000313" key="11">
    <source>
        <dbReference type="Proteomes" id="UP000292085"/>
    </source>
</evidence>
<keyword evidence="7 8" id="KW-0472">Membrane</keyword>
<name>A0A4V2DC94_9SPHN</name>
<comment type="subcellular location">
    <subcellularLocation>
        <location evidence="1">Cell membrane</location>
        <topology evidence="1">Multi-pass membrane protein</topology>
    </subcellularLocation>
</comment>
<evidence type="ECO:0000256" key="2">
    <source>
        <dbReference type="ARBA" id="ARBA00022448"/>
    </source>
</evidence>
<dbReference type="AlphaFoldDB" id="A0A4V2DC94"/>
<feature type="transmembrane region" description="Helical" evidence="8">
    <location>
        <begin position="375"/>
        <end position="396"/>
    </location>
</feature>
<sequence length="462" mass="49702">MTVSSSADPGATAPSTSSRIRSIFGGSMGNLVEWYDWYVYSAFTLYFAPVFFPADDRTAQLLNAAAIFAVGFLMRPLGAWLMGMYADRHGRKAGLTLSVMLMGGGSLLIAATPGYATIGAGAPALLLLARLLQGLSVGGEYGASATYLSEMAQREHRGFFSSFQYVTLIAGQLIALCVLLLLQTVLPDAALEQWGWRVPFAIGGVLAISVFYLRRGLLETQDFKAVEADAKAPRSSGLQLFRHHPKQVLIVMALTAGGTLAFYAYSTYMQKFLVNSVGFARDTATGIMAAALFIYMLLQPVAGSLSDRVGRKPLLISFGVAGMTLTVPIFTRLETVSTSFEAFLLVLGALVIVTGYTAINAVVKAELFPANIRTLGVALPYALANTIFGGTAEYVALAFKSAGLERGFYWYVSGMIAISLIVYLRMSETSEIALDRQLKRERKAAARKVSARASDPPRRGSE</sequence>
<evidence type="ECO:0000256" key="4">
    <source>
        <dbReference type="ARBA" id="ARBA00022692"/>
    </source>
</evidence>
<comment type="caution">
    <text evidence="10">The sequence shown here is derived from an EMBL/GenBank/DDBJ whole genome shotgun (WGS) entry which is preliminary data.</text>
</comment>
<accession>A0A4V2DC94</accession>
<feature type="transmembrane region" description="Helical" evidence="8">
    <location>
        <begin position="37"/>
        <end position="54"/>
    </location>
</feature>
<evidence type="ECO:0000256" key="5">
    <source>
        <dbReference type="ARBA" id="ARBA00022847"/>
    </source>
</evidence>
<dbReference type="InterPro" id="IPR005828">
    <property type="entry name" value="MFS_sugar_transport-like"/>
</dbReference>
<dbReference type="PROSITE" id="PS50850">
    <property type="entry name" value="MFS"/>
    <property type="match status" value="1"/>
</dbReference>
<keyword evidence="11" id="KW-1185">Reference proteome</keyword>
<dbReference type="GO" id="GO:0015293">
    <property type="term" value="F:symporter activity"/>
    <property type="evidence" value="ECO:0007669"/>
    <property type="project" value="UniProtKB-KW"/>
</dbReference>
<evidence type="ECO:0000256" key="3">
    <source>
        <dbReference type="ARBA" id="ARBA00022475"/>
    </source>
</evidence>
<dbReference type="PANTHER" id="PTHR43528">
    <property type="entry name" value="ALPHA-KETOGLUTARATE PERMEASE"/>
    <property type="match status" value="1"/>
</dbReference>
<evidence type="ECO:0000313" key="10">
    <source>
        <dbReference type="EMBL" id="RZF60698.1"/>
    </source>
</evidence>
<proteinExistence type="predicted"/>
<dbReference type="InterPro" id="IPR051084">
    <property type="entry name" value="H+-coupled_symporters"/>
</dbReference>
<keyword evidence="5" id="KW-0769">Symport</keyword>
<dbReference type="Pfam" id="PF00083">
    <property type="entry name" value="Sugar_tr"/>
    <property type="match status" value="2"/>
</dbReference>
<dbReference type="CDD" id="cd17367">
    <property type="entry name" value="MFS_KgtP"/>
    <property type="match status" value="1"/>
</dbReference>
<evidence type="ECO:0000256" key="8">
    <source>
        <dbReference type="SAM" id="Phobius"/>
    </source>
</evidence>
<evidence type="ECO:0000259" key="9">
    <source>
        <dbReference type="PROSITE" id="PS50850"/>
    </source>
</evidence>
<keyword evidence="3" id="KW-1003">Cell membrane</keyword>
<feature type="transmembrane region" description="Helical" evidence="8">
    <location>
        <begin position="314"/>
        <end position="331"/>
    </location>
</feature>
<dbReference type="OrthoDB" id="9783227at2"/>
<dbReference type="RefSeq" id="WP_130160189.1">
    <property type="nucleotide sequence ID" value="NZ_SGIS01000055.1"/>
</dbReference>
<dbReference type="InterPro" id="IPR020846">
    <property type="entry name" value="MFS_dom"/>
</dbReference>
<feature type="transmembrane region" description="Helical" evidence="8">
    <location>
        <begin position="248"/>
        <end position="265"/>
    </location>
</feature>
<dbReference type="EMBL" id="SGIS01000055">
    <property type="protein sequence ID" value="RZF60698.1"/>
    <property type="molecule type" value="Genomic_DNA"/>
</dbReference>
<dbReference type="InterPro" id="IPR005829">
    <property type="entry name" value="Sugar_transporter_CS"/>
</dbReference>
<protein>
    <submittedName>
        <fullName evidence="10">MFS transporter</fullName>
    </submittedName>
</protein>
<feature type="transmembrane region" description="Helical" evidence="8">
    <location>
        <begin position="285"/>
        <end position="302"/>
    </location>
</feature>